<comment type="similarity">
    <text evidence="3 13">Belongs to the cytochrome P450 family.</text>
</comment>
<reference evidence="14" key="1">
    <citation type="submission" date="2020-01" db="EMBL/GenBank/DDBJ databases">
        <title>Development of genomics and gene disruption for Polysphondylium violaceum indicates a role for the polyketide synthase stlB in stalk morphogenesis.</title>
        <authorList>
            <person name="Narita B."/>
            <person name="Kawabe Y."/>
            <person name="Kin K."/>
            <person name="Saito T."/>
            <person name="Gibbs R."/>
            <person name="Kuspa A."/>
            <person name="Muzny D."/>
            <person name="Queller D."/>
            <person name="Richards S."/>
            <person name="Strassman J."/>
            <person name="Sucgang R."/>
            <person name="Worley K."/>
            <person name="Schaap P."/>
        </authorList>
    </citation>
    <scope>NUCLEOTIDE SEQUENCE</scope>
    <source>
        <strain evidence="14">QSvi11</strain>
    </source>
</reference>
<evidence type="ECO:0000256" key="5">
    <source>
        <dbReference type="ARBA" id="ARBA00022692"/>
    </source>
</evidence>
<evidence type="ECO:0000256" key="10">
    <source>
        <dbReference type="ARBA" id="ARBA00023033"/>
    </source>
</evidence>
<dbReference type="CDD" id="cd20617">
    <property type="entry name" value="CYP1_2-like"/>
    <property type="match status" value="1"/>
</dbReference>
<evidence type="ECO:0008006" key="16">
    <source>
        <dbReference type="Google" id="ProtNLM"/>
    </source>
</evidence>
<dbReference type="PANTHER" id="PTHR24300">
    <property type="entry name" value="CYTOCHROME P450 508A4-RELATED"/>
    <property type="match status" value="1"/>
</dbReference>
<evidence type="ECO:0000256" key="1">
    <source>
        <dbReference type="ARBA" id="ARBA00001971"/>
    </source>
</evidence>
<dbReference type="InterPro" id="IPR036396">
    <property type="entry name" value="Cyt_P450_sf"/>
</dbReference>
<dbReference type="GO" id="GO:0006805">
    <property type="term" value="P:xenobiotic metabolic process"/>
    <property type="evidence" value="ECO:0007669"/>
    <property type="project" value="TreeGrafter"/>
</dbReference>
<dbReference type="Pfam" id="PF00067">
    <property type="entry name" value="p450"/>
    <property type="match status" value="1"/>
</dbReference>
<dbReference type="Gene3D" id="1.10.630.10">
    <property type="entry name" value="Cytochrome P450"/>
    <property type="match status" value="1"/>
</dbReference>
<evidence type="ECO:0000256" key="13">
    <source>
        <dbReference type="RuleBase" id="RU000461"/>
    </source>
</evidence>
<dbReference type="GO" id="GO:0005737">
    <property type="term" value="C:cytoplasm"/>
    <property type="evidence" value="ECO:0007669"/>
    <property type="project" value="TreeGrafter"/>
</dbReference>
<accession>A0A8J4PUL0</accession>
<dbReference type="GO" id="GO:0016020">
    <property type="term" value="C:membrane"/>
    <property type="evidence" value="ECO:0007669"/>
    <property type="project" value="UniProtKB-SubCell"/>
</dbReference>
<dbReference type="GO" id="GO:0006082">
    <property type="term" value="P:organic acid metabolic process"/>
    <property type="evidence" value="ECO:0007669"/>
    <property type="project" value="TreeGrafter"/>
</dbReference>
<keyword evidence="4 12" id="KW-0349">Heme</keyword>
<evidence type="ECO:0000256" key="2">
    <source>
        <dbReference type="ARBA" id="ARBA00004167"/>
    </source>
</evidence>
<keyword evidence="9 12" id="KW-0408">Iron</keyword>
<dbReference type="FunFam" id="1.10.630.10:FF:000078">
    <property type="entry name" value="Probable cytochrome P450 515A1"/>
    <property type="match status" value="1"/>
</dbReference>
<dbReference type="PANTHER" id="PTHR24300:SF201">
    <property type="entry name" value="CYTOCHROME P450 515B1-RELATED"/>
    <property type="match status" value="1"/>
</dbReference>
<organism evidence="14 15">
    <name type="scientific">Polysphondylium violaceum</name>
    <dbReference type="NCBI Taxonomy" id="133409"/>
    <lineage>
        <taxon>Eukaryota</taxon>
        <taxon>Amoebozoa</taxon>
        <taxon>Evosea</taxon>
        <taxon>Eumycetozoa</taxon>
        <taxon>Dictyostelia</taxon>
        <taxon>Dictyosteliales</taxon>
        <taxon>Dictyosteliaceae</taxon>
        <taxon>Polysphondylium</taxon>
    </lineage>
</organism>
<gene>
    <name evidence="14" type="ORF">CYY_004453</name>
</gene>
<evidence type="ECO:0000256" key="6">
    <source>
        <dbReference type="ARBA" id="ARBA00022723"/>
    </source>
</evidence>
<name>A0A8J4PUL0_9MYCE</name>
<evidence type="ECO:0000256" key="12">
    <source>
        <dbReference type="PIRSR" id="PIRSR602401-1"/>
    </source>
</evidence>
<dbReference type="SUPFAM" id="SSF48264">
    <property type="entry name" value="Cytochrome P450"/>
    <property type="match status" value="1"/>
</dbReference>
<evidence type="ECO:0000256" key="8">
    <source>
        <dbReference type="ARBA" id="ARBA00023002"/>
    </source>
</evidence>
<keyword evidence="10 13" id="KW-0503">Monooxygenase</keyword>
<feature type="binding site" description="axial binding residue" evidence="12">
    <location>
        <position position="426"/>
    </location>
    <ligand>
        <name>heme</name>
        <dbReference type="ChEBI" id="CHEBI:30413"/>
    </ligand>
    <ligandPart>
        <name>Fe</name>
        <dbReference type="ChEBI" id="CHEBI:18248"/>
    </ligandPart>
</feature>
<keyword evidence="7" id="KW-1133">Transmembrane helix</keyword>
<keyword evidence="11" id="KW-0472">Membrane</keyword>
<keyword evidence="5" id="KW-0812">Transmembrane</keyword>
<comment type="cofactor">
    <cofactor evidence="1 12">
        <name>heme</name>
        <dbReference type="ChEBI" id="CHEBI:30413"/>
    </cofactor>
</comment>
<protein>
    <recommendedName>
        <fullName evidence="16">Cytochrome P450 family protein</fullName>
    </recommendedName>
</protein>
<evidence type="ECO:0000313" key="14">
    <source>
        <dbReference type="EMBL" id="KAF2074243.1"/>
    </source>
</evidence>
<dbReference type="OrthoDB" id="19324at2759"/>
<dbReference type="AlphaFoldDB" id="A0A8J4PUL0"/>
<dbReference type="GO" id="GO:0005506">
    <property type="term" value="F:iron ion binding"/>
    <property type="evidence" value="ECO:0007669"/>
    <property type="project" value="InterPro"/>
</dbReference>
<dbReference type="GO" id="GO:0016712">
    <property type="term" value="F:oxidoreductase activity, acting on paired donors, with incorporation or reduction of molecular oxygen, reduced flavin or flavoprotein as one donor, and incorporation of one atom of oxygen"/>
    <property type="evidence" value="ECO:0007669"/>
    <property type="project" value="TreeGrafter"/>
</dbReference>
<keyword evidence="8 13" id="KW-0560">Oxidoreductase</keyword>
<evidence type="ECO:0000256" key="3">
    <source>
        <dbReference type="ARBA" id="ARBA00010617"/>
    </source>
</evidence>
<dbReference type="InterPro" id="IPR002401">
    <property type="entry name" value="Cyt_P450_E_grp-I"/>
</dbReference>
<sequence>MEIITTLLLTIAVILFCSIYFKNKKRDDYPPGPFNLPFLGALYLIKQNQAHLGLHKLYKKYGKIFSMKFGDVDTIVISEPSIILEMFHNQGAKFYDRFITPSFEIVGGYRKNIGFTNGPHWKKIRGIVNASLTKSKTRQLEDLINFQFDKMHDSLELELKKTDIINMKTFFKKLTFNVIFNYCFGGFVPYEDESIPEDVKIFVLNSERLLSHLAAGKASDYIHCLKPFSSYQELHNIMDGIMSFIKPNVEYHIKTLDENKPRDFIDNLIIEIKNDPAKTIDVSCIQNICVDLLVGGTDTTATTLQWMILYLSNNPHYQEKLFQEIKSISPDGFPSLSDRGKFTFFNAVLKETFRRSPIVPLGLSHMVAEDAQVEQYFLPKGTQVLANFYSASLDESIWEEPLVFNPMRHFNSQSPVLVFSVGPRKCPGQNLSEDELFLIGTKIFKLFKFSRPSEELFDESPVMGVTLEAKFFNSKIELR</sequence>
<evidence type="ECO:0000256" key="9">
    <source>
        <dbReference type="ARBA" id="ARBA00023004"/>
    </source>
</evidence>
<evidence type="ECO:0000256" key="11">
    <source>
        <dbReference type="ARBA" id="ARBA00023136"/>
    </source>
</evidence>
<evidence type="ECO:0000256" key="7">
    <source>
        <dbReference type="ARBA" id="ARBA00022989"/>
    </source>
</evidence>
<comment type="subcellular location">
    <subcellularLocation>
        <location evidence="2">Membrane</location>
        <topology evidence="2">Single-pass membrane protein</topology>
    </subcellularLocation>
</comment>
<keyword evidence="6 12" id="KW-0479">Metal-binding</keyword>
<dbReference type="PRINTS" id="PR00385">
    <property type="entry name" value="P450"/>
</dbReference>
<dbReference type="EMBL" id="AJWJ01000157">
    <property type="protein sequence ID" value="KAF2074243.1"/>
    <property type="molecule type" value="Genomic_DNA"/>
</dbReference>
<dbReference type="InterPro" id="IPR017972">
    <property type="entry name" value="Cyt_P450_CS"/>
</dbReference>
<evidence type="ECO:0000256" key="4">
    <source>
        <dbReference type="ARBA" id="ARBA00022617"/>
    </source>
</evidence>
<dbReference type="GO" id="GO:0020037">
    <property type="term" value="F:heme binding"/>
    <property type="evidence" value="ECO:0007669"/>
    <property type="project" value="InterPro"/>
</dbReference>
<dbReference type="PRINTS" id="PR00463">
    <property type="entry name" value="EP450I"/>
</dbReference>
<keyword evidence="15" id="KW-1185">Reference proteome</keyword>
<dbReference type="InterPro" id="IPR050182">
    <property type="entry name" value="Cytochrome_P450_fam2"/>
</dbReference>
<comment type="caution">
    <text evidence="14">The sequence shown here is derived from an EMBL/GenBank/DDBJ whole genome shotgun (WGS) entry which is preliminary data.</text>
</comment>
<dbReference type="Proteomes" id="UP000695562">
    <property type="component" value="Unassembled WGS sequence"/>
</dbReference>
<evidence type="ECO:0000313" key="15">
    <source>
        <dbReference type="Proteomes" id="UP000695562"/>
    </source>
</evidence>
<dbReference type="PROSITE" id="PS00086">
    <property type="entry name" value="CYTOCHROME_P450"/>
    <property type="match status" value="1"/>
</dbReference>
<proteinExistence type="inferred from homology"/>
<dbReference type="InterPro" id="IPR001128">
    <property type="entry name" value="Cyt_P450"/>
</dbReference>